<dbReference type="OrthoDB" id="4480078at2759"/>
<gene>
    <name evidence="1" type="ORF">PDIG_05140</name>
</gene>
<dbReference type="AlphaFoldDB" id="K9GCW3"/>
<reference evidence="2" key="1">
    <citation type="journal article" date="2012" name="BMC Genomics">
        <title>Genome sequence of the necrotrophic fungus Penicillium digitatum, the main postharvest pathogen of citrus.</title>
        <authorList>
            <person name="Marcet-Houben M."/>
            <person name="Ballester A.-R."/>
            <person name="de la Fuente B."/>
            <person name="Harries E."/>
            <person name="Marcos J.F."/>
            <person name="Gonzalez-Candelas L."/>
            <person name="Gabaldon T."/>
        </authorList>
    </citation>
    <scope>NUCLEOTIDE SEQUENCE [LARGE SCALE GENOMIC DNA]</scope>
    <source>
        <strain evidence="2">PHI26 / CECT 20796</strain>
    </source>
</reference>
<evidence type="ECO:0000313" key="1">
    <source>
        <dbReference type="EMBL" id="EKV19017.1"/>
    </source>
</evidence>
<sequence length="50" mass="5568">MPRRSLRLLGYTTAAVGIASYSIHRGLSHLEEIYPTTASCGWQCSFLQPQ</sequence>
<accession>K9GCW3</accession>
<protein>
    <submittedName>
        <fullName evidence="1">Uncharacterized protein</fullName>
    </submittedName>
</protein>
<proteinExistence type="predicted"/>
<comment type="caution">
    <text evidence="1">The sequence shown here is derived from an EMBL/GenBank/DDBJ whole genome shotgun (WGS) entry which is preliminary data.</text>
</comment>
<dbReference type="EMBL" id="AKCT01000027">
    <property type="protein sequence ID" value="EKV19017.1"/>
    <property type="molecule type" value="Genomic_DNA"/>
</dbReference>
<organism evidence="1 2">
    <name type="scientific">Penicillium digitatum (strain PHI26 / CECT 20796)</name>
    <name type="common">Green mold</name>
    <dbReference type="NCBI Taxonomy" id="1170229"/>
    <lineage>
        <taxon>Eukaryota</taxon>
        <taxon>Fungi</taxon>
        <taxon>Dikarya</taxon>
        <taxon>Ascomycota</taxon>
        <taxon>Pezizomycotina</taxon>
        <taxon>Eurotiomycetes</taxon>
        <taxon>Eurotiomycetidae</taxon>
        <taxon>Eurotiales</taxon>
        <taxon>Aspergillaceae</taxon>
        <taxon>Penicillium</taxon>
    </lineage>
</organism>
<keyword evidence="2" id="KW-1185">Reference proteome</keyword>
<dbReference type="InParanoid" id="K9GCW3"/>
<dbReference type="Proteomes" id="UP000009882">
    <property type="component" value="Unassembled WGS sequence"/>
</dbReference>
<dbReference type="STRING" id="1170229.K9GCW3"/>
<name>K9GCW3_PEND2</name>
<evidence type="ECO:0000313" key="2">
    <source>
        <dbReference type="Proteomes" id="UP000009882"/>
    </source>
</evidence>
<dbReference type="HOGENOM" id="CLU_3125546_0_0_1"/>